<accession>D8UBT6</accession>
<gene>
    <name evidence="2" type="ORF">VOLCADRAFT_107070</name>
</gene>
<dbReference type="KEGG" id="vcn:VOLCADRAFT_107070"/>
<dbReference type="OrthoDB" id="550219at2759"/>
<reference evidence="2 3" key="1">
    <citation type="journal article" date="2010" name="Science">
        <title>Genomic analysis of organismal complexity in the multicellular green alga Volvox carteri.</title>
        <authorList>
            <person name="Prochnik S.E."/>
            <person name="Umen J."/>
            <person name="Nedelcu A.M."/>
            <person name="Hallmann A."/>
            <person name="Miller S.M."/>
            <person name="Nishii I."/>
            <person name="Ferris P."/>
            <person name="Kuo A."/>
            <person name="Mitros T."/>
            <person name="Fritz-Laylin L.K."/>
            <person name="Hellsten U."/>
            <person name="Chapman J."/>
            <person name="Simakov O."/>
            <person name="Rensing S.A."/>
            <person name="Terry A."/>
            <person name="Pangilinan J."/>
            <person name="Kapitonov V."/>
            <person name="Jurka J."/>
            <person name="Salamov A."/>
            <person name="Shapiro H."/>
            <person name="Schmutz J."/>
            <person name="Grimwood J."/>
            <person name="Lindquist E."/>
            <person name="Lucas S."/>
            <person name="Grigoriev I.V."/>
            <person name="Schmitt R."/>
            <person name="Kirk D."/>
            <person name="Rokhsar D.S."/>
        </authorList>
    </citation>
    <scope>NUCLEOTIDE SEQUENCE [LARGE SCALE GENOMIC DNA]</scope>
    <source>
        <strain evidence="3">f. Nagariensis / Eve</strain>
    </source>
</reference>
<dbReference type="EMBL" id="GL378378">
    <property type="protein sequence ID" value="EFJ42823.1"/>
    <property type="molecule type" value="Genomic_DNA"/>
</dbReference>
<keyword evidence="3" id="KW-1185">Reference proteome</keyword>
<evidence type="ECO:0000313" key="3">
    <source>
        <dbReference type="Proteomes" id="UP000001058"/>
    </source>
</evidence>
<sequence>MRVIQRRGWLTGVGQAFRKPDRHFGVNVNAAELEVQAKNVGAQPDPDVAFLQLLSQSFGQGSSPRPLLANIPAAAELMGNAVLQSPSPQPLYDLPTFLETAYPQASVQPRNPGYDWRIWARKNLTLESLSASAKTDDQQRPQQQQQQREDLLALLLQTDAHMQLPASRQELLRIAKLELTHLWYYQQQQQQQLQQQQQQQQQGRRVGAVSPLEGARSNGPNGAQSSSSAAAAASALSGNEGSLGSSQQGQQQPHQQLQQGEGGGGAAAAGGGPPGVAVTAGPLPPSAAASAAGRKLRLRELQRRAEAYGQLRTGSLAATLRNVGEAFGQRVSYGKNAYGDGGAGADGAAKTAIATQMAFSVGAGATHAAALRQTANAAADTQLLGADAKSTSSLSYWVEHPLLSYGDNILALAVRRNATRRLESSSGSDGKASLAAAVASLSSSLPRQVQDAAGPPATPVLSLLLDYLKVKYLDVLHACPHYELWQRVCMIMYVYTFRCWLAIALSREVAEQLHAATERVHREKARQQATMTVQVSELLPATVRDELSRTWAQAAASFRPEVLDPLLQQPVPVAAAEATGAGPSAAATAWEQLQRTTAQQTLLTPLDWKEAEVMLSDIAARRDATLSAPGNGGNDSAASISGDNLRTAVVQRALAPVLAAAIARHQALLRGPHGSGDIGGGALSASTASTASTTMSTTSAASASESSAAALPSASRSAATVVCFRETLVLDASSAFEDSSHDCRVSLEFDIDRLAASEPGLGGAWGARFLERLLALPTWPASRRMPGGSMAGRARRGASARSALMAAAYPVDVEASFCRRTRTAMLTTARYPSREANRKLLLERYTELLRAATQAVAGAAPAAAGSPVMTGQ</sequence>
<feature type="compositionally biased region" description="Gly residues" evidence="1">
    <location>
        <begin position="260"/>
        <end position="274"/>
    </location>
</feature>
<proteinExistence type="predicted"/>
<dbReference type="AlphaFoldDB" id="D8UBT6"/>
<evidence type="ECO:0000313" key="2">
    <source>
        <dbReference type="EMBL" id="EFJ42823.1"/>
    </source>
</evidence>
<name>D8UBT6_VOLCA</name>
<evidence type="ECO:0000256" key="1">
    <source>
        <dbReference type="SAM" id="MobiDB-lite"/>
    </source>
</evidence>
<protein>
    <submittedName>
        <fullName evidence="2">Uncharacterized protein</fullName>
    </submittedName>
</protein>
<dbReference type="InParanoid" id="D8UBT6"/>
<feature type="region of interest" description="Disordered" evidence="1">
    <location>
        <begin position="196"/>
        <end position="288"/>
    </location>
</feature>
<dbReference type="GeneID" id="9626638"/>
<feature type="compositionally biased region" description="Low complexity" evidence="1">
    <location>
        <begin position="217"/>
        <end position="259"/>
    </location>
</feature>
<dbReference type="Proteomes" id="UP000001058">
    <property type="component" value="Unassembled WGS sequence"/>
</dbReference>
<organism evidence="3">
    <name type="scientific">Volvox carteri f. nagariensis</name>
    <dbReference type="NCBI Taxonomy" id="3068"/>
    <lineage>
        <taxon>Eukaryota</taxon>
        <taxon>Viridiplantae</taxon>
        <taxon>Chlorophyta</taxon>
        <taxon>core chlorophytes</taxon>
        <taxon>Chlorophyceae</taxon>
        <taxon>CS clade</taxon>
        <taxon>Chlamydomonadales</taxon>
        <taxon>Volvocaceae</taxon>
        <taxon>Volvox</taxon>
    </lineage>
</organism>
<dbReference type="RefSeq" id="XP_002956083.1">
    <property type="nucleotide sequence ID" value="XM_002956037.1"/>
</dbReference>